<dbReference type="PANTHER" id="PTHR46696:SF4">
    <property type="entry name" value="BIOTIN BIOSYNTHESIS CYTOCHROME P450"/>
    <property type="match status" value="1"/>
</dbReference>
<keyword evidence="2" id="KW-0408">Iron</keyword>
<dbReference type="GO" id="GO:0005506">
    <property type="term" value="F:iron ion binding"/>
    <property type="evidence" value="ECO:0007669"/>
    <property type="project" value="InterPro"/>
</dbReference>
<dbReference type="PRINTS" id="PR00359">
    <property type="entry name" value="BP450"/>
</dbReference>
<proteinExistence type="inferred from homology"/>
<comment type="similarity">
    <text evidence="1 2">Belongs to the cytochrome P450 family.</text>
</comment>
<evidence type="ECO:0000256" key="2">
    <source>
        <dbReference type="RuleBase" id="RU000461"/>
    </source>
</evidence>
<keyword evidence="2" id="KW-0349">Heme</keyword>
<dbReference type="PROSITE" id="PS00086">
    <property type="entry name" value="CYTOCHROME_P450"/>
    <property type="match status" value="1"/>
</dbReference>
<keyword evidence="2" id="KW-0560">Oxidoreductase</keyword>
<dbReference type="Pfam" id="PF00067">
    <property type="entry name" value="p450"/>
    <property type="match status" value="1"/>
</dbReference>
<protein>
    <submittedName>
        <fullName evidence="3">Cytochrome P450 monooxygenase</fullName>
    </submittedName>
</protein>
<sequence>MTSQAPPVIDLLDPGPFARDDFWDTLAWLRAHAPVYRHEGGGAPFWVLTKHRDITDVYADSTHFGSRFGMRIGSDVAAVAAVAQRMLIVSDPPQHTAVKRTLMEWFGPARMPRVERLVRQVVDELVTDDILDRPLDFIEVAKRLPNHVVCALMDLPRADWDWVGAVTTEAFDDASGKHANSEIFLYFADLLATRRARPGDDFVSWVAAHGRVESDGGRPLTDEEIIFNCNGVLSGANETTRYVAAGALLAFAKFPAQWERLRALGASGVPAAVEEALRWTSPGVHAMRTVLRPTEVAGQQLRPGERVTLWNASANRDEEVFDEPDRFLVDRSPNRHLAFGHGRHLCLGARMARCELGALFGRLAERVGQVELLGTPSFTPSNFTWGVSALPLRLHERA</sequence>
<gene>
    <name evidence="3" type="primary">fmoC</name>
</gene>
<dbReference type="CDD" id="cd11033">
    <property type="entry name" value="CYP142-like"/>
    <property type="match status" value="1"/>
</dbReference>
<name>A0A077JDA8_9ACTN</name>
<dbReference type="SUPFAM" id="SSF48264">
    <property type="entry name" value="Cytochrome P450"/>
    <property type="match status" value="1"/>
</dbReference>
<dbReference type="GO" id="GO:0008395">
    <property type="term" value="F:steroid hydroxylase activity"/>
    <property type="evidence" value="ECO:0007669"/>
    <property type="project" value="TreeGrafter"/>
</dbReference>
<dbReference type="InterPro" id="IPR017972">
    <property type="entry name" value="Cyt_P450_CS"/>
</dbReference>
<keyword evidence="2 3" id="KW-0503">Monooxygenase</keyword>
<dbReference type="AlphaFoldDB" id="A0A077JDA8"/>
<dbReference type="GO" id="GO:0036199">
    <property type="term" value="F:cholest-4-en-3-one 26-monooxygenase activity"/>
    <property type="evidence" value="ECO:0007669"/>
    <property type="project" value="TreeGrafter"/>
</dbReference>
<accession>A0A077JDA8</accession>
<keyword evidence="2" id="KW-0479">Metal-binding</keyword>
<organism evidence="3">
    <name type="scientific">Streptomyces sp. Sp080513GE-23</name>
    <dbReference type="NCBI Taxonomy" id="630397"/>
    <lineage>
        <taxon>Bacteria</taxon>
        <taxon>Bacillati</taxon>
        <taxon>Actinomycetota</taxon>
        <taxon>Actinomycetes</taxon>
        <taxon>Kitasatosporales</taxon>
        <taxon>Streptomycetaceae</taxon>
        <taxon>Streptomyces</taxon>
    </lineage>
</organism>
<dbReference type="EMBL" id="AB902962">
    <property type="protein sequence ID" value="BAP16686.1"/>
    <property type="molecule type" value="Genomic_DNA"/>
</dbReference>
<dbReference type="PANTHER" id="PTHR46696">
    <property type="entry name" value="P450, PUTATIVE (EUROFUNG)-RELATED"/>
    <property type="match status" value="1"/>
</dbReference>
<evidence type="ECO:0000313" key="3">
    <source>
        <dbReference type="EMBL" id="BAP16686.1"/>
    </source>
</evidence>
<reference evidence="3" key="1">
    <citation type="submission" date="2014-01" db="EMBL/GenBank/DDBJ databases">
        <title>Biosynthesis of the 4-methylxoazoline-containing nonribosomal peptides, JBIR-34 and 35, in Streptomyces sp. Sp080513GE-23.</title>
        <authorList>
            <person name="Katsuyama Y."/>
            <person name="Muliandi A."/>
            <person name="Sone K."/>
            <person name="Izumikawa I."/>
            <person name="Moriya T."/>
            <person name="Hashimoto J."/>
            <person name="Kozone I."/>
            <person name="Takagi M."/>
            <person name="Shin-ya K."/>
            <person name="Ohnishi Y."/>
        </authorList>
    </citation>
    <scope>NUCLEOTIDE SEQUENCE</scope>
    <source>
        <strain evidence="3">Sp080513GE-23</strain>
    </source>
</reference>
<dbReference type="InterPro" id="IPR001128">
    <property type="entry name" value="Cyt_P450"/>
</dbReference>
<dbReference type="Gene3D" id="1.10.630.10">
    <property type="entry name" value="Cytochrome P450"/>
    <property type="match status" value="1"/>
</dbReference>
<dbReference type="GO" id="GO:0020037">
    <property type="term" value="F:heme binding"/>
    <property type="evidence" value="ECO:0007669"/>
    <property type="project" value="InterPro"/>
</dbReference>
<dbReference type="InterPro" id="IPR002397">
    <property type="entry name" value="Cyt_P450_B"/>
</dbReference>
<dbReference type="InterPro" id="IPR036396">
    <property type="entry name" value="Cyt_P450_sf"/>
</dbReference>
<dbReference type="GO" id="GO:0006707">
    <property type="term" value="P:cholesterol catabolic process"/>
    <property type="evidence" value="ECO:0007669"/>
    <property type="project" value="TreeGrafter"/>
</dbReference>
<evidence type="ECO:0000256" key="1">
    <source>
        <dbReference type="ARBA" id="ARBA00010617"/>
    </source>
</evidence>